<dbReference type="AlphaFoldDB" id="A0A6A6L9N1"/>
<evidence type="ECO:0008006" key="3">
    <source>
        <dbReference type="Google" id="ProtNLM"/>
    </source>
</evidence>
<evidence type="ECO:0000313" key="1">
    <source>
        <dbReference type="EMBL" id="KAF2296998.1"/>
    </source>
</evidence>
<dbReference type="Proteomes" id="UP000467840">
    <property type="component" value="Chromosome 18"/>
</dbReference>
<comment type="caution">
    <text evidence="1">The sequence shown here is derived from an EMBL/GenBank/DDBJ whole genome shotgun (WGS) entry which is preliminary data.</text>
</comment>
<proteinExistence type="predicted"/>
<organism evidence="1 2">
    <name type="scientific">Hevea brasiliensis</name>
    <name type="common">Para rubber tree</name>
    <name type="synonym">Siphonia brasiliensis</name>
    <dbReference type="NCBI Taxonomy" id="3981"/>
    <lineage>
        <taxon>Eukaryota</taxon>
        <taxon>Viridiplantae</taxon>
        <taxon>Streptophyta</taxon>
        <taxon>Embryophyta</taxon>
        <taxon>Tracheophyta</taxon>
        <taxon>Spermatophyta</taxon>
        <taxon>Magnoliopsida</taxon>
        <taxon>eudicotyledons</taxon>
        <taxon>Gunneridae</taxon>
        <taxon>Pentapetalae</taxon>
        <taxon>rosids</taxon>
        <taxon>fabids</taxon>
        <taxon>Malpighiales</taxon>
        <taxon>Euphorbiaceae</taxon>
        <taxon>Crotonoideae</taxon>
        <taxon>Micrandreae</taxon>
        <taxon>Hevea</taxon>
    </lineage>
</organism>
<sequence length="166" mass="18392">MITKELQLQGHQRAAESSTTIVIKSSQIIADGSIPFNQLKDLIKEAIKDQFDGITQPSYSYVKPYSPKIDLMKMPVNYQPIKFQQFDGKGNPRQHVAHFVETCNNAGTEGDLMAKQFVRSLKGNAFDLGLQCILQGVKPKAFEELATRAHDMELSIAVVGSQALPI</sequence>
<protein>
    <recommendedName>
        <fullName evidence="3">Retrotransposon gag domain-containing protein</fullName>
    </recommendedName>
</protein>
<reference evidence="1 2" key="1">
    <citation type="journal article" date="2020" name="Mol. Plant">
        <title>The Chromosome-Based Rubber Tree Genome Provides New Insights into Spurge Genome Evolution and Rubber Biosynthesis.</title>
        <authorList>
            <person name="Liu J."/>
            <person name="Shi C."/>
            <person name="Shi C.C."/>
            <person name="Li W."/>
            <person name="Zhang Q.J."/>
            <person name="Zhang Y."/>
            <person name="Li K."/>
            <person name="Lu H.F."/>
            <person name="Shi C."/>
            <person name="Zhu S.T."/>
            <person name="Xiao Z.Y."/>
            <person name="Nan H."/>
            <person name="Yue Y."/>
            <person name="Zhu X.G."/>
            <person name="Wu Y."/>
            <person name="Hong X.N."/>
            <person name="Fan G.Y."/>
            <person name="Tong Y."/>
            <person name="Zhang D."/>
            <person name="Mao C.L."/>
            <person name="Liu Y.L."/>
            <person name="Hao S.J."/>
            <person name="Liu W.Q."/>
            <person name="Lv M.Q."/>
            <person name="Zhang H.B."/>
            <person name="Liu Y."/>
            <person name="Hu-Tang G.R."/>
            <person name="Wang J.P."/>
            <person name="Wang J.H."/>
            <person name="Sun Y.H."/>
            <person name="Ni S.B."/>
            <person name="Chen W.B."/>
            <person name="Zhang X.C."/>
            <person name="Jiao Y.N."/>
            <person name="Eichler E.E."/>
            <person name="Li G.H."/>
            <person name="Liu X."/>
            <person name="Gao L.Z."/>
        </authorList>
    </citation>
    <scope>NUCLEOTIDE SEQUENCE [LARGE SCALE GENOMIC DNA]</scope>
    <source>
        <strain evidence="2">cv. GT1</strain>
        <tissue evidence="1">Leaf</tissue>
    </source>
</reference>
<dbReference type="EMBL" id="JAAGAX010000012">
    <property type="protein sequence ID" value="KAF2296998.1"/>
    <property type="molecule type" value="Genomic_DNA"/>
</dbReference>
<dbReference type="PANTHER" id="PTHR33437">
    <property type="entry name" value="OS06G0361200 PROTEIN"/>
    <property type="match status" value="1"/>
</dbReference>
<dbReference type="PANTHER" id="PTHR33437:SF2">
    <property type="entry name" value="OS06G0361200 PROTEIN"/>
    <property type="match status" value="1"/>
</dbReference>
<gene>
    <name evidence="1" type="ORF">GH714_014335</name>
</gene>
<accession>A0A6A6L9N1</accession>
<evidence type="ECO:0000313" key="2">
    <source>
        <dbReference type="Proteomes" id="UP000467840"/>
    </source>
</evidence>
<name>A0A6A6L9N1_HEVBR</name>
<keyword evidence="2" id="KW-1185">Reference proteome</keyword>